<dbReference type="AlphaFoldDB" id="A0A426ZNF7"/>
<evidence type="ECO:0000313" key="2">
    <source>
        <dbReference type="Proteomes" id="UP000287651"/>
    </source>
</evidence>
<sequence length="215" mass="23820">MSSSSSSPRSSSPHVIESSSDSLEIEAVSSCLGGMFPIDVKAYRALEVMKSYHSSDSIVIEELLRLVRKRYSILDNYEMYVSCSRGYGFCLEWYARTLNNFPPFLSNEEFELVVRFRGILLSSRVIRGMTEICLVEAGLNQAPQGMKEIPSLFPPLGSIYSGTNFASVAKEGCEATARKEQAGAIEEEPAMGRAPHPRSMKDLCQTHARAKGELF</sequence>
<evidence type="ECO:0000313" key="1">
    <source>
        <dbReference type="EMBL" id="RRT65508.1"/>
    </source>
</evidence>
<name>A0A426ZNF7_ENSVE</name>
<accession>A0A426ZNF7</accession>
<organism evidence="1 2">
    <name type="scientific">Ensete ventricosum</name>
    <name type="common">Abyssinian banana</name>
    <name type="synonym">Musa ensete</name>
    <dbReference type="NCBI Taxonomy" id="4639"/>
    <lineage>
        <taxon>Eukaryota</taxon>
        <taxon>Viridiplantae</taxon>
        <taxon>Streptophyta</taxon>
        <taxon>Embryophyta</taxon>
        <taxon>Tracheophyta</taxon>
        <taxon>Spermatophyta</taxon>
        <taxon>Magnoliopsida</taxon>
        <taxon>Liliopsida</taxon>
        <taxon>Zingiberales</taxon>
        <taxon>Musaceae</taxon>
        <taxon>Ensete</taxon>
    </lineage>
</organism>
<dbReference type="Proteomes" id="UP000287651">
    <property type="component" value="Unassembled WGS sequence"/>
</dbReference>
<proteinExistence type="predicted"/>
<dbReference type="EMBL" id="AMZH03005791">
    <property type="protein sequence ID" value="RRT65508.1"/>
    <property type="molecule type" value="Genomic_DNA"/>
</dbReference>
<comment type="caution">
    <text evidence="1">The sequence shown here is derived from an EMBL/GenBank/DDBJ whole genome shotgun (WGS) entry which is preliminary data.</text>
</comment>
<protein>
    <submittedName>
        <fullName evidence="1">Uncharacterized protein</fullName>
    </submittedName>
</protein>
<reference evidence="1 2" key="1">
    <citation type="journal article" date="2014" name="Agronomy (Basel)">
        <title>A Draft Genome Sequence for Ensete ventricosum, the Drought-Tolerant Tree Against Hunger.</title>
        <authorList>
            <person name="Harrison J."/>
            <person name="Moore K.A."/>
            <person name="Paszkiewicz K."/>
            <person name="Jones T."/>
            <person name="Grant M."/>
            <person name="Ambacheew D."/>
            <person name="Muzemil S."/>
            <person name="Studholme D.J."/>
        </authorList>
    </citation>
    <scope>NUCLEOTIDE SEQUENCE [LARGE SCALE GENOMIC DNA]</scope>
</reference>
<gene>
    <name evidence="1" type="ORF">B296_00041036</name>
</gene>